<evidence type="ECO:0000313" key="3">
    <source>
        <dbReference type="Proteomes" id="UP001305521"/>
    </source>
</evidence>
<proteinExistence type="predicted"/>
<dbReference type="RefSeq" id="WP_318649042.1">
    <property type="nucleotide sequence ID" value="NZ_CP137852.1"/>
</dbReference>
<evidence type="ECO:0008006" key="4">
    <source>
        <dbReference type="Google" id="ProtNLM"/>
    </source>
</evidence>
<dbReference type="Proteomes" id="UP001305521">
    <property type="component" value="Chromosome"/>
</dbReference>
<reference evidence="2 3" key="1">
    <citation type="submission" date="2023-11" db="EMBL/GenBank/DDBJ databases">
        <title>Arctic aerobic anoxygenic photoheterotroph Sediminicoccus rosea KRV36 adapts its photosynthesis to long days of polar summer.</title>
        <authorList>
            <person name="Tomasch J."/>
            <person name="Kopejtka K."/>
            <person name="Bily T."/>
            <person name="Gardiner A.T."/>
            <person name="Gardian Z."/>
            <person name="Shivaramu S."/>
            <person name="Koblizek M."/>
            <person name="Engelhardt F."/>
            <person name="Kaftan D."/>
        </authorList>
    </citation>
    <scope>NUCLEOTIDE SEQUENCE [LARGE SCALE GENOMIC DNA]</scope>
    <source>
        <strain evidence="2 3">R-30</strain>
    </source>
</reference>
<evidence type="ECO:0000313" key="2">
    <source>
        <dbReference type="EMBL" id="WPB85077.1"/>
    </source>
</evidence>
<organism evidence="2 3">
    <name type="scientific">Sediminicoccus rosea</name>
    <dbReference type="NCBI Taxonomy" id="1225128"/>
    <lineage>
        <taxon>Bacteria</taxon>
        <taxon>Pseudomonadati</taxon>
        <taxon>Pseudomonadota</taxon>
        <taxon>Alphaproteobacteria</taxon>
        <taxon>Acetobacterales</taxon>
        <taxon>Roseomonadaceae</taxon>
        <taxon>Sediminicoccus</taxon>
    </lineage>
</organism>
<keyword evidence="3" id="KW-1185">Reference proteome</keyword>
<name>A0ABZ0PI60_9PROT</name>
<keyword evidence="1" id="KW-1133">Transmembrane helix</keyword>
<feature type="transmembrane region" description="Helical" evidence="1">
    <location>
        <begin position="101"/>
        <end position="121"/>
    </location>
</feature>
<keyword evidence="1" id="KW-0812">Transmembrane</keyword>
<feature type="transmembrane region" description="Helical" evidence="1">
    <location>
        <begin position="76"/>
        <end position="95"/>
    </location>
</feature>
<feature type="transmembrane region" description="Helical" evidence="1">
    <location>
        <begin position="170"/>
        <end position="190"/>
    </location>
</feature>
<keyword evidence="1" id="KW-0472">Membrane</keyword>
<feature type="transmembrane region" description="Helical" evidence="1">
    <location>
        <begin position="128"/>
        <end position="158"/>
    </location>
</feature>
<feature type="transmembrane region" description="Helical" evidence="1">
    <location>
        <begin position="7"/>
        <end position="26"/>
    </location>
</feature>
<dbReference type="EMBL" id="CP137852">
    <property type="protein sequence ID" value="WPB85077.1"/>
    <property type="molecule type" value="Genomic_DNA"/>
</dbReference>
<feature type="transmembrane region" description="Helical" evidence="1">
    <location>
        <begin position="46"/>
        <end position="64"/>
    </location>
</feature>
<accession>A0ABZ0PI60</accession>
<sequence>MQLKINAKDLASGIFLVLVALVGLYLNQDHSLGTARRMGPGYMPMMVFYIQAGLGALVIFFSLFSGPDPLEKWTKLDWGSLALGIAAGTLAWKLSPSVWGFFGQTYNAVGLGIIVGFLVLAISAGWKLLAIICAAVALFGLILEKGGFFAALTAVILVSCAAEHTHTKKGVAGLLVFLLVLCYWVFIYELDIRVNLWPQS</sequence>
<evidence type="ECO:0000256" key="1">
    <source>
        <dbReference type="SAM" id="Phobius"/>
    </source>
</evidence>
<protein>
    <recommendedName>
        <fullName evidence="4">Tripartite tricarboxylate transporter TctB family protein</fullName>
    </recommendedName>
</protein>
<gene>
    <name evidence="2" type="ORF">R9Z33_23670</name>
</gene>